<proteinExistence type="predicted"/>
<evidence type="ECO:0000313" key="3">
    <source>
        <dbReference type="Proteomes" id="UP000522163"/>
    </source>
</evidence>
<dbReference type="PANTHER" id="PTHR37314">
    <property type="entry name" value="SLR0142 PROTEIN"/>
    <property type="match status" value="1"/>
</dbReference>
<protein>
    <submittedName>
        <fullName evidence="2">Uncharacterized membrane protein YoaK (UPF0700 family)</fullName>
    </submittedName>
</protein>
<reference evidence="2 3" key="1">
    <citation type="submission" date="2020-08" db="EMBL/GenBank/DDBJ databases">
        <title>Genomic Encyclopedia of Type Strains, Phase IV (KMG-IV): sequencing the most valuable type-strain genomes for metagenomic binning, comparative biology and taxonomic classification.</title>
        <authorList>
            <person name="Goeker M."/>
        </authorList>
    </citation>
    <scope>NUCLEOTIDE SEQUENCE [LARGE SCALE GENOMIC DNA]</scope>
    <source>
        <strain evidence="2 3">DSM 17245</strain>
    </source>
</reference>
<keyword evidence="1" id="KW-1133">Transmembrane helix</keyword>
<dbReference type="AlphaFoldDB" id="A0A7W9W364"/>
<feature type="transmembrane region" description="Helical" evidence="1">
    <location>
        <begin position="181"/>
        <end position="214"/>
    </location>
</feature>
<comment type="caution">
    <text evidence="2">The sequence shown here is derived from an EMBL/GenBank/DDBJ whole genome shotgun (WGS) entry which is preliminary data.</text>
</comment>
<evidence type="ECO:0000313" key="2">
    <source>
        <dbReference type="EMBL" id="MBB6042002.1"/>
    </source>
</evidence>
<sequence length="238" mass="27136">MDKVKATWKIHEKLWFFALLIFSGGFYGGYTYSLRGQVFANAQTANLVIMMLSLGKGKWGRALYSLAPFTAYMLGVILSEYIGQNHKNLKKRDFEEKILLFESLVCFLVGLMPASWPDQLCQLSLSFICAMQFNIFRKAEGIPMATTFCTNHIRQMGSHLTQALFFKNEESARLAKRHGLMILAFASGVLAAVLLSKVFGLYCIFGMTILHLFLWGKLHFDNKSYEERAKKLKEEQGR</sequence>
<dbReference type="RefSeq" id="WP_183684531.1">
    <property type="nucleotide sequence ID" value="NZ_JACHHH010000011.1"/>
</dbReference>
<keyword evidence="1" id="KW-0472">Membrane</keyword>
<dbReference type="GeneID" id="85015519"/>
<accession>A0A7W9W364</accession>
<feature type="transmembrane region" description="Helical" evidence="1">
    <location>
        <begin position="59"/>
        <end position="78"/>
    </location>
</feature>
<evidence type="ECO:0000256" key="1">
    <source>
        <dbReference type="SAM" id="Phobius"/>
    </source>
</evidence>
<dbReference type="PANTHER" id="PTHR37314:SF4">
    <property type="entry name" value="UPF0700 TRANSMEMBRANE PROTEIN YOAK"/>
    <property type="match status" value="1"/>
</dbReference>
<dbReference type="Proteomes" id="UP000522163">
    <property type="component" value="Unassembled WGS sequence"/>
</dbReference>
<keyword evidence="1" id="KW-0812">Transmembrane</keyword>
<dbReference type="EMBL" id="JACHHH010000011">
    <property type="protein sequence ID" value="MBB6042002.1"/>
    <property type="molecule type" value="Genomic_DNA"/>
</dbReference>
<gene>
    <name evidence="2" type="ORF">HNQ46_001997</name>
</gene>
<organism evidence="2 3">
    <name type="scientific">Oribacterium sinus</name>
    <dbReference type="NCBI Taxonomy" id="237576"/>
    <lineage>
        <taxon>Bacteria</taxon>
        <taxon>Bacillati</taxon>
        <taxon>Bacillota</taxon>
        <taxon>Clostridia</taxon>
        <taxon>Lachnospirales</taxon>
        <taxon>Lachnospiraceae</taxon>
        <taxon>Oribacterium</taxon>
    </lineage>
</organism>
<dbReference type="InterPro" id="IPR010699">
    <property type="entry name" value="DUF1275"/>
</dbReference>
<feature type="transmembrane region" description="Helical" evidence="1">
    <location>
        <begin position="12"/>
        <end position="30"/>
    </location>
</feature>
<name>A0A7W9W364_9FIRM</name>
<dbReference type="Pfam" id="PF06912">
    <property type="entry name" value="DUF1275"/>
    <property type="match status" value="1"/>
</dbReference>